<reference evidence="1 2" key="1">
    <citation type="submission" date="2005-07" db="EMBL/GenBank/DDBJ databases">
        <authorList>
            <person name="Mural R.J."/>
            <person name="Li P.W."/>
            <person name="Adams M.D."/>
            <person name="Amanatides P.G."/>
            <person name="Baden-Tillson H."/>
            <person name="Barnstead M."/>
            <person name="Chin S.H."/>
            <person name="Dew I."/>
            <person name="Evans C.A."/>
            <person name="Ferriera S."/>
            <person name="Flanigan M."/>
            <person name="Fosler C."/>
            <person name="Glodek A."/>
            <person name="Gu Z."/>
            <person name="Holt R.A."/>
            <person name="Jennings D."/>
            <person name="Kraft C.L."/>
            <person name="Lu F."/>
            <person name="Nguyen T."/>
            <person name="Nusskern D.R."/>
            <person name="Pfannkoch C.M."/>
            <person name="Sitter C."/>
            <person name="Sutton G.G."/>
            <person name="Venter J.C."/>
            <person name="Wang Z."/>
            <person name="Woodage T."/>
            <person name="Zheng X.H."/>
            <person name="Zhong F."/>
        </authorList>
    </citation>
    <scope>NUCLEOTIDE SEQUENCE [LARGE SCALE GENOMIC DNA]</scope>
    <source>
        <strain>BN</strain>
        <strain evidence="2">Sprague-Dawley</strain>
    </source>
</reference>
<sequence>MQSQCPAGRQPGKCFEVIRVQSAAGSVFPASVAFLSIYHLQTIPVRWVSCHPSFPQLRD</sequence>
<protein>
    <submittedName>
        <fullName evidence="1">RCG34000</fullName>
    </submittedName>
</protein>
<dbReference type="AlphaFoldDB" id="A6HJQ7"/>
<organism evidence="1 2">
    <name type="scientific">Rattus norvegicus</name>
    <name type="common">Rat</name>
    <dbReference type="NCBI Taxonomy" id="10116"/>
    <lineage>
        <taxon>Eukaryota</taxon>
        <taxon>Metazoa</taxon>
        <taxon>Chordata</taxon>
        <taxon>Craniata</taxon>
        <taxon>Vertebrata</taxon>
        <taxon>Euteleostomi</taxon>
        <taxon>Mammalia</taxon>
        <taxon>Eutheria</taxon>
        <taxon>Euarchontoglires</taxon>
        <taxon>Glires</taxon>
        <taxon>Rodentia</taxon>
        <taxon>Myomorpha</taxon>
        <taxon>Muroidea</taxon>
        <taxon>Muridae</taxon>
        <taxon>Murinae</taxon>
        <taxon>Rattus</taxon>
    </lineage>
</organism>
<evidence type="ECO:0000313" key="2">
    <source>
        <dbReference type="Proteomes" id="UP000234681"/>
    </source>
</evidence>
<gene>
    <name evidence="1" type="ORF">rCG_34000</name>
</gene>
<accession>A6HJQ7</accession>
<evidence type="ECO:0000313" key="1">
    <source>
        <dbReference type="EMBL" id="EDM06264.1"/>
    </source>
</evidence>
<dbReference type="EMBL" id="CH473948">
    <property type="protein sequence ID" value="EDM06264.1"/>
    <property type="molecule type" value="Genomic_DNA"/>
</dbReference>
<dbReference type="Proteomes" id="UP000234681">
    <property type="component" value="Chromosome 10"/>
</dbReference>
<proteinExistence type="predicted"/>
<name>A6HJQ7_RAT</name>